<name>A0ABZ2WBY0_9STAP</name>
<keyword evidence="4" id="KW-0732">Signal</keyword>
<dbReference type="EMBL" id="CP133006">
    <property type="protein sequence ID" value="WZG09526.1"/>
    <property type="molecule type" value="Genomic_DNA"/>
</dbReference>
<evidence type="ECO:0000313" key="10">
    <source>
        <dbReference type="Proteomes" id="UP001468345"/>
    </source>
</evidence>
<evidence type="ECO:0000256" key="2">
    <source>
        <dbReference type="ARBA" id="ARBA00022512"/>
    </source>
</evidence>
<keyword evidence="7" id="KW-0812">Transmembrane</keyword>
<sequence>MEGLASQKSITNTTSNMKGVNTSTTVNYNPSITEAENSNTSINTLQTKDEDKKLPNTGENDSNTTVWSSLLLLIGSTLIFFRKNKREVK</sequence>
<feature type="region of interest" description="Disordered" evidence="6">
    <location>
        <begin position="1"/>
        <end position="63"/>
    </location>
</feature>
<comment type="subcellular location">
    <subcellularLocation>
        <location evidence="1">Secreted</location>
        <location evidence="1">Cell wall</location>
        <topology evidence="1">Peptidoglycan-anchor</topology>
    </subcellularLocation>
</comment>
<dbReference type="NCBIfam" id="TIGR01167">
    <property type="entry name" value="LPXTG_anchor"/>
    <property type="match status" value="1"/>
</dbReference>
<keyword evidence="10" id="KW-1185">Reference proteome</keyword>
<evidence type="ECO:0000256" key="5">
    <source>
        <dbReference type="ARBA" id="ARBA00023088"/>
    </source>
</evidence>
<dbReference type="Proteomes" id="UP001468345">
    <property type="component" value="Chromosome"/>
</dbReference>
<evidence type="ECO:0000256" key="1">
    <source>
        <dbReference type="ARBA" id="ARBA00004168"/>
    </source>
</evidence>
<organism evidence="9 10">
    <name type="scientific">Staphylococcus casei</name>
    <dbReference type="NCBI Taxonomy" id="201828"/>
    <lineage>
        <taxon>Bacteria</taxon>
        <taxon>Bacillati</taxon>
        <taxon>Bacillota</taxon>
        <taxon>Bacilli</taxon>
        <taxon>Bacillales</taxon>
        <taxon>Staphylococcaceae</taxon>
        <taxon>Staphylococcus</taxon>
    </lineage>
</organism>
<reference evidence="9 10" key="1">
    <citation type="journal article" date="2024" name="ISME J.">
        <title>Staphylococcus epidermidis bacteriocin A37 kills natural competitors with a unique mechanism of action.</title>
        <authorList>
            <person name="Puls J.S."/>
            <person name="Winnerling B."/>
            <person name="Power J.J."/>
            <person name="Kruger A.M."/>
            <person name="Brajtenbach D."/>
            <person name="Johnson M."/>
            <person name="Bilici K."/>
            <person name="Camus L."/>
            <person name="Fliesswasser T."/>
            <person name="Schneider T."/>
            <person name="Sahl H.G."/>
            <person name="Ghosal D."/>
            <person name="Kubitscheck U."/>
            <person name="Heilbronner S."/>
            <person name="Grein F."/>
        </authorList>
    </citation>
    <scope>NUCLEOTIDE SEQUENCE [LARGE SCALE GENOMIC DNA]</scope>
    <source>
        <strain evidence="9 10">SCK7</strain>
    </source>
</reference>
<evidence type="ECO:0000256" key="6">
    <source>
        <dbReference type="SAM" id="MobiDB-lite"/>
    </source>
</evidence>
<gene>
    <name evidence="9" type="ORF">SHJJP9002_001486</name>
</gene>
<feature type="domain" description="Gram-positive cocci surface proteins LPxTG" evidence="8">
    <location>
        <begin position="54"/>
        <end position="89"/>
    </location>
</feature>
<feature type="compositionally biased region" description="Polar residues" evidence="6">
    <location>
        <begin position="1"/>
        <end position="46"/>
    </location>
</feature>
<evidence type="ECO:0000313" key="9">
    <source>
        <dbReference type="EMBL" id="WZG09526.1"/>
    </source>
</evidence>
<proteinExistence type="predicted"/>
<dbReference type="InterPro" id="IPR019931">
    <property type="entry name" value="LPXTG_anchor"/>
</dbReference>
<evidence type="ECO:0000259" key="8">
    <source>
        <dbReference type="PROSITE" id="PS50847"/>
    </source>
</evidence>
<keyword evidence="3" id="KW-0964">Secreted</keyword>
<evidence type="ECO:0000256" key="7">
    <source>
        <dbReference type="SAM" id="Phobius"/>
    </source>
</evidence>
<keyword evidence="5" id="KW-0572">Peptidoglycan-anchor</keyword>
<evidence type="ECO:0000256" key="3">
    <source>
        <dbReference type="ARBA" id="ARBA00022525"/>
    </source>
</evidence>
<dbReference type="Pfam" id="PF00746">
    <property type="entry name" value="Gram_pos_anchor"/>
    <property type="match status" value="1"/>
</dbReference>
<keyword evidence="7" id="KW-0472">Membrane</keyword>
<protein>
    <submittedName>
        <fullName evidence="9">LPXTG cell wall anchor domain-containing protein</fullName>
    </submittedName>
</protein>
<dbReference type="PROSITE" id="PS50847">
    <property type="entry name" value="GRAM_POS_ANCHORING"/>
    <property type="match status" value="1"/>
</dbReference>
<keyword evidence="7" id="KW-1133">Transmembrane helix</keyword>
<evidence type="ECO:0000256" key="4">
    <source>
        <dbReference type="ARBA" id="ARBA00022729"/>
    </source>
</evidence>
<keyword evidence="2" id="KW-0134">Cell wall</keyword>
<dbReference type="RefSeq" id="WP_341636351.1">
    <property type="nucleotide sequence ID" value="NZ_CP133006.1"/>
</dbReference>
<feature type="transmembrane region" description="Helical" evidence="7">
    <location>
        <begin position="64"/>
        <end position="81"/>
    </location>
</feature>
<accession>A0ABZ2WBY0</accession>